<comment type="subcellular location">
    <subcellularLocation>
        <location evidence="1">Periplasm</location>
    </subcellularLocation>
</comment>
<evidence type="ECO:0000256" key="1">
    <source>
        <dbReference type="ARBA" id="ARBA00004418"/>
    </source>
</evidence>
<keyword evidence="5" id="KW-0574">Periplasm</keyword>
<organism evidence="7 8">
    <name type="scientific">Paracoccus tibetensis</name>
    <dbReference type="NCBI Taxonomy" id="336292"/>
    <lineage>
        <taxon>Bacteria</taxon>
        <taxon>Pseudomonadati</taxon>
        <taxon>Pseudomonadota</taxon>
        <taxon>Alphaproteobacteria</taxon>
        <taxon>Rhodobacterales</taxon>
        <taxon>Paracoccaceae</taxon>
        <taxon>Paracoccus</taxon>
    </lineage>
</organism>
<evidence type="ECO:0000256" key="3">
    <source>
        <dbReference type="ARBA" id="ARBA00022448"/>
    </source>
</evidence>
<accession>A0A1G5K8R2</accession>
<reference evidence="7 8" key="1">
    <citation type="submission" date="2016-10" db="EMBL/GenBank/DDBJ databases">
        <authorList>
            <person name="de Groot N.N."/>
        </authorList>
    </citation>
    <scope>NUCLEOTIDE SEQUENCE [LARGE SCALE GENOMIC DNA]</scope>
    <source>
        <strain evidence="7 8">CGMCC 1.8925</strain>
    </source>
</reference>
<dbReference type="InterPro" id="IPR038404">
    <property type="entry name" value="TRAP_DctP_sf"/>
</dbReference>
<dbReference type="PANTHER" id="PTHR33376">
    <property type="match status" value="1"/>
</dbReference>
<dbReference type="Gene3D" id="3.40.190.170">
    <property type="entry name" value="Bacterial extracellular solute-binding protein, family 7"/>
    <property type="match status" value="1"/>
</dbReference>
<dbReference type="OrthoDB" id="8673861at2"/>
<feature type="chain" id="PRO_5011683209" evidence="6">
    <location>
        <begin position="21"/>
        <end position="328"/>
    </location>
</feature>
<evidence type="ECO:0000313" key="8">
    <source>
        <dbReference type="Proteomes" id="UP000199502"/>
    </source>
</evidence>
<dbReference type="InterPro" id="IPR018389">
    <property type="entry name" value="DctP_fam"/>
</dbReference>
<dbReference type="PANTHER" id="PTHR33376:SF7">
    <property type="entry name" value="C4-DICARBOXYLATE-BINDING PROTEIN DCTB"/>
    <property type="match status" value="1"/>
</dbReference>
<name>A0A1G5K8R2_9RHOB</name>
<sequence length="328" mass="36495">MKISMNRRQVLICSSMFAMAPWMGRAQTPVNLKFSDVTSADAPRSVALVDIFAPELGQEFNFEPYFGGNLFSQGSELVAVQRGNLDMALLPPSDFAVQVPAFDILGAAYVVRDAEHLARIFSSKVGDTFRQLAREELGVVILAPAYYGARHVNLRGRKRIETPQDLSGVRLRMPGGDSWQFLGTAIGANPMPVAYAETYTALQTGVIDGQDNPLPNNRLMSFHEVTDQIVLTRHNIGFGLLVMRAELFDTLTTEQQERVQAAAEKAFEWSTAEYLRQEDELVEFFKQAGLDVYEPDVGAFQSYAQEQYLNSPLSQAWPEGMLDAINEL</sequence>
<dbReference type="GO" id="GO:0042597">
    <property type="term" value="C:periplasmic space"/>
    <property type="evidence" value="ECO:0007669"/>
    <property type="project" value="UniProtKB-SubCell"/>
</dbReference>
<evidence type="ECO:0000313" key="7">
    <source>
        <dbReference type="EMBL" id="SCY97026.1"/>
    </source>
</evidence>
<dbReference type="GO" id="GO:0055085">
    <property type="term" value="P:transmembrane transport"/>
    <property type="evidence" value="ECO:0007669"/>
    <property type="project" value="InterPro"/>
</dbReference>
<dbReference type="RefSeq" id="WP_090748515.1">
    <property type="nucleotide sequence ID" value="NZ_FMVT01000029.1"/>
</dbReference>
<feature type="signal peptide" evidence="6">
    <location>
        <begin position="1"/>
        <end position="20"/>
    </location>
</feature>
<dbReference type="STRING" id="336292.SAMN05660710_03792"/>
<proteinExistence type="inferred from homology"/>
<evidence type="ECO:0000256" key="5">
    <source>
        <dbReference type="ARBA" id="ARBA00022764"/>
    </source>
</evidence>
<dbReference type="Proteomes" id="UP000199502">
    <property type="component" value="Unassembled WGS sequence"/>
</dbReference>
<comment type="similarity">
    <text evidence="2">Belongs to the bacterial solute-binding protein 7 family.</text>
</comment>
<keyword evidence="4 6" id="KW-0732">Signal</keyword>
<protein>
    <submittedName>
        <fullName evidence="7">TRAP-type C4-dicarboxylate transport system, substrate-binding protein</fullName>
    </submittedName>
</protein>
<dbReference type="NCBIfam" id="NF037995">
    <property type="entry name" value="TRAP_S1"/>
    <property type="match status" value="1"/>
</dbReference>
<keyword evidence="3" id="KW-0813">Transport</keyword>
<dbReference type="AlphaFoldDB" id="A0A1G5K8R2"/>
<dbReference type="Pfam" id="PF03480">
    <property type="entry name" value="DctP"/>
    <property type="match status" value="1"/>
</dbReference>
<evidence type="ECO:0000256" key="4">
    <source>
        <dbReference type="ARBA" id="ARBA00022729"/>
    </source>
</evidence>
<evidence type="ECO:0000256" key="6">
    <source>
        <dbReference type="SAM" id="SignalP"/>
    </source>
</evidence>
<gene>
    <name evidence="7" type="ORF">SAMN05660710_03792</name>
</gene>
<evidence type="ECO:0000256" key="2">
    <source>
        <dbReference type="ARBA" id="ARBA00009023"/>
    </source>
</evidence>
<dbReference type="EMBL" id="FMVT01000029">
    <property type="protein sequence ID" value="SCY97026.1"/>
    <property type="molecule type" value="Genomic_DNA"/>
</dbReference>
<keyword evidence="8" id="KW-1185">Reference proteome</keyword>